<dbReference type="EMBL" id="LN906597">
    <property type="protein sequence ID" value="CUT17265.1"/>
    <property type="molecule type" value="Genomic_DNA"/>
</dbReference>
<evidence type="ECO:0000313" key="2">
    <source>
        <dbReference type="Proteomes" id="UP000198651"/>
    </source>
</evidence>
<reference evidence="2" key="1">
    <citation type="submission" date="2015-11" db="EMBL/GenBank/DDBJ databases">
        <authorList>
            <person name="Seth-Smith H.M.B."/>
        </authorList>
    </citation>
    <scope>NUCLEOTIDE SEQUENCE [LARGE SCALE GENOMIC DNA]</scope>
    <source>
        <strain evidence="2">2013Ark11</strain>
    </source>
</reference>
<protein>
    <submittedName>
        <fullName evidence="1">Uncharacterized protein</fullName>
    </submittedName>
</protein>
<gene>
    <name evidence="1" type="ORF">Ark11_0416</name>
</gene>
<keyword evidence="2" id="KW-1185">Reference proteome</keyword>
<proteinExistence type="predicted"/>
<name>A0A0S4M0X3_9BURK</name>
<evidence type="ECO:0000313" key="1">
    <source>
        <dbReference type="EMBL" id="CUT17265.1"/>
    </source>
</evidence>
<accession>A0A0S4M0X3</accession>
<organism evidence="1 2">
    <name type="scientific">Candidatus Ichthyocystis hellenicum</name>
    <dbReference type="NCBI Taxonomy" id="1561003"/>
    <lineage>
        <taxon>Bacteria</taxon>
        <taxon>Pseudomonadati</taxon>
        <taxon>Pseudomonadota</taxon>
        <taxon>Betaproteobacteria</taxon>
        <taxon>Burkholderiales</taxon>
        <taxon>Candidatus Ichthyocystis</taxon>
    </lineage>
</organism>
<dbReference type="Proteomes" id="UP000198651">
    <property type="component" value="Chromosome I"/>
</dbReference>
<dbReference type="AlphaFoldDB" id="A0A0S4M0X3"/>
<sequence length="67" mass="7444">MSMIVKVISASKKIISASKKNVKNVKIVRGSYIPGFFRPSFLFDSELSDISFSMYLVCLSVVNCDGF</sequence>